<dbReference type="PANTHER" id="PTHR30335">
    <property type="entry name" value="INTEGRAL MEMBRANE PROTEIN OF SOXR-REDUCING COMPLEX"/>
    <property type="match status" value="1"/>
</dbReference>
<evidence type="ECO:0000313" key="9">
    <source>
        <dbReference type="Proteomes" id="UP000886847"/>
    </source>
</evidence>
<dbReference type="InterPro" id="IPR003667">
    <property type="entry name" value="NqrDE/RnfAE"/>
</dbReference>
<reference evidence="8" key="2">
    <citation type="submission" date="2021-04" db="EMBL/GenBank/DDBJ databases">
        <authorList>
            <person name="Gilroy R."/>
        </authorList>
    </citation>
    <scope>NUCLEOTIDE SEQUENCE</scope>
    <source>
        <strain evidence="8">2189</strain>
    </source>
</reference>
<dbReference type="GO" id="GO:0005886">
    <property type="term" value="C:plasma membrane"/>
    <property type="evidence" value="ECO:0007669"/>
    <property type="project" value="TreeGrafter"/>
</dbReference>
<sequence length="195" mass="20603">MTLSVLSVMFAAVISNNIVLSQYQGICPFLGVSKKMSSAAGMGFAVIFVMAIASVFCWLVYNYVLLPLGIEYLYTMAFILVIASLVQLLEMLLKRFSPTLYSALGVYLPLITTNCAILGTANSAVVFNSYNFISAFGVSVATGAGFLLAICLLAGVRLKTDKADIPACFKGFPITLVTAAIMALAFAGFAGILAS</sequence>
<evidence type="ECO:0000256" key="4">
    <source>
        <dbReference type="ARBA" id="ARBA00022967"/>
    </source>
</evidence>
<dbReference type="PIRSF" id="PIRSF006102">
    <property type="entry name" value="NQR_DE"/>
    <property type="match status" value="1"/>
</dbReference>
<dbReference type="Pfam" id="PF02508">
    <property type="entry name" value="Rnf-Nqr"/>
    <property type="match status" value="1"/>
</dbReference>
<dbReference type="PANTHER" id="PTHR30335:SF0">
    <property type="entry name" value="ION-TRANSLOCATING OXIDOREDUCTASE COMPLEX SUBUNIT A"/>
    <property type="match status" value="1"/>
</dbReference>
<feature type="transmembrane region" description="Helical" evidence="7">
    <location>
        <begin position="73"/>
        <end position="93"/>
    </location>
</feature>
<protein>
    <recommendedName>
        <fullName evidence="10">Ion-translocating oxidoreductase complex subunit A</fullName>
    </recommendedName>
</protein>
<keyword evidence="5 7" id="KW-1133">Transmembrane helix</keyword>
<name>A0A9D2ATX6_9FIRM</name>
<evidence type="ECO:0000256" key="3">
    <source>
        <dbReference type="ARBA" id="ARBA00022692"/>
    </source>
</evidence>
<dbReference type="Proteomes" id="UP000886847">
    <property type="component" value="Unassembled WGS sequence"/>
</dbReference>
<evidence type="ECO:0000256" key="1">
    <source>
        <dbReference type="ARBA" id="ARBA00004127"/>
    </source>
</evidence>
<organism evidence="8 9">
    <name type="scientific">Candidatus Borkfalkia faecavium</name>
    <dbReference type="NCBI Taxonomy" id="2838508"/>
    <lineage>
        <taxon>Bacteria</taxon>
        <taxon>Bacillati</taxon>
        <taxon>Bacillota</taxon>
        <taxon>Clostridia</taxon>
        <taxon>Christensenellales</taxon>
        <taxon>Christensenellaceae</taxon>
        <taxon>Candidatus Borkfalkia</taxon>
    </lineage>
</organism>
<proteinExistence type="predicted"/>
<keyword evidence="6 7" id="KW-0472">Membrane</keyword>
<feature type="transmembrane region" description="Helical" evidence="7">
    <location>
        <begin position="168"/>
        <end position="194"/>
    </location>
</feature>
<accession>A0A9D2ATX6</accession>
<evidence type="ECO:0000256" key="7">
    <source>
        <dbReference type="SAM" id="Phobius"/>
    </source>
</evidence>
<dbReference type="InterPro" id="IPR050133">
    <property type="entry name" value="NqrDE/RnfAE_oxidrdctase"/>
</dbReference>
<gene>
    <name evidence="8" type="ORF">H9851_00650</name>
</gene>
<evidence type="ECO:0000256" key="2">
    <source>
        <dbReference type="ARBA" id="ARBA00022448"/>
    </source>
</evidence>
<evidence type="ECO:0000313" key="8">
    <source>
        <dbReference type="EMBL" id="HIX49780.1"/>
    </source>
</evidence>
<evidence type="ECO:0000256" key="6">
    <source>
        <dbReference type="ARBA" id="ARBA00023136"/>
    </source>
</evidence>
<comment type="caution">
    <text evidence="8">The sequence shown here is derived from an EMBL/GenBank/DDBJ whole genome shotgun (WGS) entry which is preliminary data.</text>
</comment>
<keyword evidence="4" id="KW-1278">Translocase</keyword>
<reference evidence="8" key="1">
    <citation type="journal article" date="2021" name="PeerJ">
        <title>Extensive microbial diversity within the chicken gut microbiome revealed by metagenomics and culture.</title>
        <authorList>
            <person name="Gilroy R."/>
            <person name="Ravi A."/>
            <person name="Getino M."/>
            <person name="Pursley I."/>
            <person name="Horton D.L."/>
            <person name="Alikhan N.F."/>
            <person name="Baker D."/>
            <person name="Gharbi K."/>
            <person name="Hall N."/>
            <person name="Watson M."/>
            <person name="Adriaenssens E.M."/>
            <person name="Foster-Nyarko E."/>
            <person name="Jarju S."/>
            <person name="Secka A."/>
            <person name="Antonio M."/>
            <person name="Oren A."/>
            <person name="Chaudhuri R.R."/>
            <person name="La Ragione R."/>
            <person name="Hildebrand F."/>
            <person name="Pallen M.J."/>
        </authorList>
    </citation>
    <scope>NUCLEOTIDE SEQUENCE</scope>
    <source>
        <strain evidence="8">2189</strain>
    </source>
</reference>
<evidence type="ECO:0000256" key="5">
    <source>
        <dbReference type="ARBA" id="ARBA00022989"/>
    </source>
</evidence>
<feature type="transmembrane region" description="Helical" evidence="7">
    <location>
        <begin position="100"/>
        <end position="121"/>
    </location>
</feature>
<comment type="subcellular location">
    <subcellularLocation>
        <location evidence="1">Endomembrane system</location>
        <topology evidence="1">Multi-pass membrane protein</topology>
    </subcellularLocation>
</comment>
<keyword evidence="3 7" id="KW-0812">Transmembrane</keyword>
<dbReference type="AlphaFoldDB" id="A0A9D2ATX6"/>
<dbReference type="GO" id="GO:0012505">
    <property type="term" value="C:endomembrane system"/>
    <property type="evidence" value="ECO:0007669"/>
    <property type="project" value="UniProtKB-SubCell"/>
</dbReference>
<feature type="transmembrane region" description="Helical" evidence="7">
    <location>
        <begin position="39"/>
        <end position="61"/>
    </location>
</feature>
<keyword evidence="2" id="KW-0813">Transport</keyword>
<feature type="transmembrane region" description="Helical" evidence="7">
    <location>
        <begin position="133"/>
        <end position="156"/>
    </location>
</feature>
<dbReference type="EMBL" id="DXEW01000004">
    <property type="protein sequence ID" value="HIX49780.1"/>
    <property type="molecule type" value="Genomic_DNA"/>
</dbReference>
<evidence type="ECO:0008006" key="10">
    <source>
        <dbReference type="Google" id="ProtNLM"/>
    </source>
</evidence>